<evidence type="ECO:0000313" key="8">
    <source>
        <dbReference type="EMBL" id="MQM73480.1"/>
    </source>
</evidence>
<evidence type="ECO:0000256" key="6">
    <source>
        <dbReference type="ARBA" id="ARBA00022975"/>
    </source>
</evidence>
<accession>A0A6L5GUK4</accession>
<sequence length="392" mass="42762">MRLLFTNIKVVDGTGVREGKVMTEDGKIRKVYKARGRVQTQYDREIDGGGKVLMPGFIDMHCHLRDPGLTYKEDLSTGLHAAAKGGFTTVCPMANTKPVMDTADKVAANMKRGNALGLTEMIQVSAVTKDFSNFTFDLVDFDSLSKVTPIFSNDGHNVDNPDVMREALKASAKYGIVIATHNEPETETVVRDIDILKGIPGAKLHICHISKKATLDAIIGAKKLGLDITCEVTPHHVYASGLGYRVHPPFRSWADRKALLEGALSGAIDCCGTDHAPHSDEDKLKGSPGINNFEMAFAMYHTAFSAVGMDLVRLSQMMSQTPARRLGLKSGLIAEGYPADLVLVDPDLDWQVDSSKFVSKSHNTPFDAKWLKGQVLMTVKGGRIIYDHGSFV</sequence>
<evidence type="ECO:0000256" key="1">
    <source>
        <dbReference type="ARBA" id="ARBA00001947"/>
    </source>
</evidence>
<dbReference type="SUPFAM" id="SSF51556">
    <property type="entry name" value="Metallo-dependent hydrolases"/>
    <property type="match status" value="1"/>
</dbReference>
<dbReference type="EMBL" id="VOGB01000005">
    <property type="protein sequence ID" value="MQM73480.1"/>
    <property type="molecule type" value="Genomic_DNA"/>
</dbReference>
<dbReference type="PANTHER" id="PTHR43668">
    <property type="entry name" value="ALLANTOINASE"/>
    <property type="match status" value="1"/>
</dbReference>
<reference evidence="8" key="1">
    <citation type="journal article" date="2020" name="Appl. Environ. Microbiol.">
        <title>Medium-Chain Fatty Acid Synthesis by 'Candidatus Weimeria bifida' gen. nov., sp. nov., and 'Candidatus Pseudoramibacter fermentans' sp. nov.</title>
        <authorList>
            <person name="Scarborough M.J."/>
            <person name="Myers K.S."/>
            <person name="Donohue T.J."/>
            <person name="Noguera D.R."/>
        </authorList>
    </citation>
    <scope>NUCLEOTIDE SEQUENCE</scope>
    <source>
        <strain evidence="8">EUB1.1</strain>
    </source>
</reference>
<dbReference type="InterPro" id="IPR050138">
    <property type="entry name" value="DHOase/Allantoinase_Hydrolase"/>
</dbReference>
<name>A0A6L5GUK4_9FIRM</name>
<dbReference type="GO" id="GO:0046872">
    <property type="term" value="F:metal ion binding"/>
    <property type="evidence" value="ECO:0007669"/>
    <property type="project" value="UniProtKB-KW"/>
</dbReference>
<dbReference type="InterPro" id="IPR002195">
    <property type="entry name" value="Dihydroorotase_CS"/>
</dbReference>
<comment type="caution">
    <text evidence="8">The sequence shown here is derived from an EMBL/GenBank/DDBJ whole genome shotgun (WGS) entry which is preliminary data.</text>
</comment>
<protein>
    <submittedName>
        <fullName evidence="8">Dihydroorotase</fullName>
    </submittedName>
</protein>
<keyword evidence="6" id="KW-0665">Pyrimidine biosynthesis</keyword>
<evidence type="ECO:0000256" key="3">
    <source>
        <dbReference type="ARBA" id="ARBA00010286"/>
    </source>
</evidence>
<feature type="domain" description="Amidohydrolase-related" evidence="7">
    <location>
        <begin position="52"/>
        <end position="384"/>
    </location>
</feature>
<keyword evidence="4" id="KW-0479">Metal-binding</keyword>
<dbReference type="GO" id="GO:0004151">
    <property type="term" value="F:dihydroorotase activity"/>
    <property type="evidence" value="ECO:0007669"/>
    <property type="project" value="InterPro"/>
</dbReference>
<dbReference type="GO" id="GO:0005737">
    <property type="term" value="C:cytoplasm"/>
    <property type="evidence" value="ECO:0007669"/>
    <property type="project" value="TreeGrafter"/>
</dbReference>
<dbReference type="CDD" id="cd01317">
    <property type="entry name" value="DHOase_IIa"/>
    <property type="match status" value="1"/>
</dbReference>
<dbReference type="InterPro" id="IPR006680">
    <property type="entry name" value="Amidohydro-rel"/>
</dbReference>
<dbReference type="Pfam" id="PF01979">
    <property type="entry name" value="Amidohydro_1"/>
    <property type="match status" value="1"/>
</dbReference>
<evidence type="ECO:0000256" key="4">
    <source>
        <dbReference type="ARBA" id="ARBA00022723"/>
    </source>
</evidence>
<comment type="function">
    <text evidence="2">Catalyzes the reversible cyclization of carbamoyl aspartate to dihydroorotate.</text>
</comment>
<dbReference type="Gene3D" id="3.20.20.140">
    <property type="entry name" value="Metal-dependent hydrolases"/>
    <property type="match status" value="2"/>
</dbReference>
<keyword evidence="5" id="KW-0378">Hydrolase</keyword>
<comment type="cofactor">
    <cofactor evidence="1">
        <name>Zn(2+)</name>
        <dbReference type="ChEBI" id="CHEBI:29105"/>
    </cofactor>
</comment>
<evidence type="ECO:0000313" key="9">
    <source>
        <dbReference type="Proteomes" id="UP000473648"/>
    </source>
</evidence>
<dbReference type="GO" id="GO:0006145">
    <property type="term" value="P:purine nucleobase catabolic process"/>
    <property type="evidence" value="ECO:0007669"/>
    <property type="project" value="TreeGrafter"/>
</dbReference>
<dbReference type="InterPro" id="IPR004722">
    <property type="entry name" value="DHOase"/>
</dbReference>
<evidence type="ECO:0000259" key="7">
    <source>
        <dbReference type="Pfam" id="PF01979"/>
    </source>
</evidence>
<evidence type="ECO:0000256" key="5">
    <source>
        <dbReference type="ARBA" id="ARBA00022801"/>
    </source>
</evidence>
<dbReference type="PANTHER" id="PTHR43668:SF2">
    <property type="entry name" value="ALLANTOINASE"/>
    <property type="match status" value="1"/>
</dbReference>
<dbReference type="Proteomes" id="UP000473648">
    <property type="component" value="Unassembled WGS sequence"/>
</dbReference>
<dbReference type="GO" id="GO:0006221">
    <property type="term" value="P:pyrimidine nucleotide biosynthetic process"/>
    <property type="evidence" value="ECO:0007669"/>
    <property type="project" value="UniProtKB-KW"/>
</dbReference>
<dbReference type="InterPro" id="IPR011059">
    <property type="entry name" value="Metal-dep_hydrolase_composite"/>
</dbReference>
<dbReference type="GO" id="GO:0004038">
    <property type="term" value="F:allantoinase activity"/>
    <property type="evidence" value="ECO:0007669"/>
    <property type="project" value="TreeGrafter"/>
</dbReference>
<dbReference type="AlphaFoldDB" id="A0A6L5GUK4"/>
<dbReference type="InterPro" id="IPR032466">
    <property type="entry name" value="Metal_Hydrolase"/>
</dbReference>
<evidence type="ECO:0000256" key="2">
    <source>
        <dbReference type="ARBA" id="ARBA00002368"/>
    </source>
</evidence>
<dbReference type="SUPFAM" id="SSF51338">
    <property type="entry name" value="Composite domain of metallo-dependent hydrolases"/>
    <property type="match status" value="1"/>
</dbReference>
<keyword evidence="9" id="KW-1185">Reference proteome</keyword>
<proteinExistence type="inferred from homology"/>
<dbReference type="PROSITE" id="PS00483">
    <property type="entry name" value="DIHYDROOROTASE_2"/>
    <property type="match status" value="1"/>
</dbReference>
<comment type="similarity">
    <text evidence="3">Belongs to the metallo-dependent hydrolases superfamily. DHOase family. Class I DHOase subfamily.</text>
</comment>
<organism evidence="8 9">
    <name type="scientific">Candidatus Pseudoramibacter fermentans</name>
    <dbReference type="NCBI Taxonomy" id="2594427"/>
    <lineage>
        <taxon>Bacteria</taxon>
        <taxon>Bacillati</taxon>
        <taxon>Bacillota</taxon>
        <taxon>Clostridia</taxon>
        <taxon>Eubacteriales</taxon>
        <taxon>Eubacteriaceae</taxon>
        <taxon>Pseudoramibacter</taxon>
    </lineage>
</organism>
<gene>
    <name evidence="8" type="ORF">FRC53_08735</name>
</gene>